<keyword evidence="9" id="KW-0406">Ion transport</keyword>
<evidence type="ECO:0000256" key="13">
    <source>
        <dbReference type="ARBA" id="ARBA00023237"/>
    </source>
</evidence>
<evidence type="ECO:0000256" key="11">
    <source>
        <dbReference type="ARBA" id="ARBA00023136"/>
    </source>
</evidence>
<evidence type="ECO:0000259" key="16">
    <source>
        <dbReference type="Pfam" id="PF07715"/>
    </source>
</evidence>
<dbReference type="InterPro" id="IPR036942">
    <property type="entry name" value="Beta-barrel_TonB_sf"/>
</dbReference>
<evidence type="ECO:0000313" key="17">
    <source>
        <dbReference type="EMBL" id="HJD43952.1"/>
    </source>
</evidence>
<evidence type="ECO:0000256" key="6">
    <source>
        <dbReference type="ARBA" id="ARBA00022692"/>
    </source>
</evidence>
<keyword evidence="10" id="KW-0798">TonB box</keyword>
<reference evidence="17" key="1">
    <citation type="journal article" date="2021" name="PeerJ">
        <title>Extensive microbial diversity within the chicken gut microbiome revealed by metagenomics and culture.</title>
        <authorList>
            <person name="Gilroy R."/>
            <person name="Ravi A."/>
            <person name="Getino M."/>
            <person name="Pursley I."/>
            <person name="Horton D.L."/>
            <person name="Alikhan N.F."/>
            <person name="Baker D."/>
            <person name="Gharbi K."/>
            <person name="Hall N."/>
            <person name="Watson M."/>
            <person name="Adriaenssens E.M."/>
            <person name="Foster-Nyarko E."/>
            <person name="Jarju S."/>
            <person name="Secka A."/>
            <person name="Antonio M."/>
            <person name="Oren A."/>
            <person name="Chaudhuri R.R."/>
            <person name="La Ragione R."/>
            <person name="Hildebrand F."/>
            <person name="Pallen M.J."/>
        </authorList>
    </citation>
    <scope>NUCLEOTIDE SEQUENCE</scope>
    <source>
        <strain evidence="17">9264</strain>
    </source>
</reference>
<comment type="caution">
    <text evidence="17">The sequence shown here is derived from an EMBL/GenBank/DDBJ whole genome shotgun (WGS) entry which is preliminary data.</text>
</comment>
<keyword evidence="11 14" id="KW-0472">Membrane</keyword>
<dbReference type="InterPro" id="IPR037066">
    <property type="entry name" value="Plug_dom_sf"/>
</dbReference>
<feature type="domain" description="TonB-dependent receptor plug" evidence="16">
    <location>
        <begin position="68"/>
        <end position="166"/>
    </location>
</feature>
<dbReference type="PROSITE" id="PS52016">
    <property type="entry name" value="TONB_DEPENDENT_REC_3"/>
    <property type="match status" value="1"/>
</dbReference>
<evidence type="ECO:0000256" key="4">
    <source>
        <dbReference type="ARBA" id="ARBA00022452"/>
    </source>
</evidence>
<evidence type="ECO:0000256" key="3">
    <source>
        <dbReference type="ARBA" id="ARBA00022448"/>
    </source>
</evidence>
<keyword evidence="13 14" id="KW-0998">Cell outer membrane</keyword>
<evidence type="ECO:0000256" key="1">
    <source>
        <dbReference type="ARBA" id="ARBA00004571"/>
    </source>
</evidence>
<dbReference type="Gene3D" id="2.40.170.20">
    <property type="entry name" value="TonB-dependent receptor, beta-barrel domain"/>
    <property type="match status" value="1"/>
</dbReference>
<evidence type="ECO:0000313" key="18">
    <source>
        <dbReference type="Proteomes" id="UP000823889"/>
    </source>
</evidence>
<protein>
    <submittedName>
        <fullName evidence="17">TonB-dependent receptor plug domain-containing protein</fullName>
    </submittedName>
</protein>
<gene>
    <name evidence="17" type="ORF">H9906_02850</name>
</gene>
<keyword evidence="12 17" id="KW-0675">Receptor</keyword>
<dbReference type="Proteomes" id="UP000823889">
    <property type="component" value="Unassembled WGS sequence"/>
</dbReference>
<evidence type="ECO:0000256" key="12">
    <source>
        <dbReference type="ARBA" id="ARBA00023170"/>
    </source>
</evidence>
<evidence type="ECO:0000256" key="8">
    <source>
        <dbReference type="ARBA" id="ARBA00023004"/>
    </source>
</evidence>
<comment type="subcellular location">
    <subcellularLocation>
        <location evidence="1 14">Cell outer membrane</location>
        <topology evidence="1 14">Multi-pass membrane protein</topology>
    </subcellularLocation>
</comment>
<dbReference type="GO" id="GO:0015344">
    <property type="term" value="F:siderophore uptake transmembrane transporter activity"/>
    <property type="evidence" value="ECO:0007669"/>
    <property type="project" value="TreeGrafter"/>
</dbReference>
<feature type="non-terminal residue" evidence="17">
    <location>
        <position position="434"/>
    </location>
</feature>
<comment type="similarity">
    <text evidence="2 14">Belongs to the TonB-dependent receptor family.</text>
</comment>
<proteinExistence type="inferred from homology"/>
<dbReference type="PANTHER" id="PTHR32552">
    <property type="entry name" value="FERRICHROME IRON RECEPTOR-RELATED"/>
    <property type="match status" value="1"/>
</dbReference>
<evidence type="ECO:0000256" key="5">
    <source>
        <dbReference type="ARBA" id="ARBA00022496"/>
    </source>
</evidence>
<dbReference type="Pfam" id="PF07715">
    <property type="entry name" value="Plug"/>
    <property type="match status" value="1"/>
</dbReference>
<organism evidence="17 18">
    <name type="scientific">Candidatus Paenalcaligenes intestinipullorum</name>
    <dbReference type="NCBI Taxonomy" id="2838718"/>
    <lineage>
        <taxon>Bacteria</taxon>
        <taxon>Pseudomonadati</taxon>
        <taxon>Pseudomonadota</taxon>
        <taxon>Betaproteobacteria</taxon>
        <taxon>Burkholderiales</taxon>
        <taxon>Alcaligenaceae</taxon>
        <taxon>Paenalcaligenes</taxon>
    </lineage>
</organism>
<keyword evidence="4 14" id="KW-1134">Transmembrane beta strand</keyword>
<feature type="compositionally biased region" description="Polar residues" evidence="15">
    <location>
        <begin position="418"/>
        <end position="434"/>
    </location>
</feature>
<keyword evidence="5" id="KW-0410">Iron transport</keyword>
<name>A0A9D2U8Q3_9BURK</name>
<feature type="region of interest" description="Disordered" evidence="15">
    <location>
        <begin position="405"/>
        <end position="434"/>
    </location>
</feature>
<dbReference type="AlphaFoldDB" id="A0A9D2U8Q3"/>
<dbReference type="GO" id="GO:0009279">
    <property type="term" value="C:cell outer membrane"/>
    <property type="evidence" value="ECO:0007669"/>
    <property type="project" value="UniProtKB-SubCell"/>
</dbReference>
<reference evidence="17" key="2">
    <citation type="submission" date="2021-04" db="EMBL/GenBank/DDBJ databases">
        <authorList>
            <person name="Gilroy R."/>
        </authorList>
    </citation>
    <scope>NUCLEOTIDE SEQUENCE</scope>
    <source>
        <strain evidence="17">9264</strain>
    </source>
</reference>
<evidence type="ECO:0000256" key="2">
    <source>
        <dbReference type="ARBA" id="ARBA00009810"/>
    </source>
</evidence>
<dbReference type="Gene3D" id="2.170.130.10">
    <property type="entry name" value="TonB-dependent receptor, plug domain"/>
    <property type="match status" value="1"/>
</dbReference>
<dbReference type="SUPFAM" id="SSF56935">
    <property type="entry name" value="Porins"/>
    <property type="match status" value="1"/>
</dbReference>
<evidence type="ECO:0000256" key="15">
    <source>
        <dbReference type="SAM" id="MobiDB-lite"/>
    </source>
</evidence>
<keyword evidence="6 14" id="KW-0812">Transmembrane</keyword>
<dbReference type="EMBL" id="DWUQ01000055">
    <property type="protein sequence ID" value="HJD43952.1"/>
    <property type="molecule type" value="Genomic_DNA"/>
</dbReference>
<dbReference type="PANTHER" id="PTHR32552:SF89">
    <property type="entry name" value="CATECHOLATE SIDEROPHORE RECEPTOR FIU"/>
    <property type="match status" value="1"/>
</dbReference>
<evidence type="ECO:0000256" key="10">
    <source>
        <dbReference type="ARBA" id="ARBA00023077"/>
    </source>
</evidence>
<accession>A0A9D2U8Q3</accession>
<evidence type="ECO:0000256" key="14">
    <source>
        <dbReference type="PROSITE-ProRule" id="PRU01360"/>
    </source>
</evidence>
<dbReference type="InterPro" id="IPR012910">
    <property type="entry name" value="Plug_dom"/>
</dbReference>
<keyword evidence="7" id="KW-0732">Signal</keyword>
<dbReference type="FunFam" id="2.170.130.10:FF:000001">
    <property type="entry name" value="Catecholate siderophore TonB-dependent receptor"/>
    <property type="match status" value="1"/>
</dbReference>
<keyword evidence="8" id="KW-0408">Iron</keyword>
<sequence>MSQHRQPVTQAFSQGMLYAAIGGALALPTLAVAQDQAVELPSISVQGAEQFDGYQAKKISSEKFTAPLLDTPRTVDIIPEQLIKDRGATSLQDVLRSTPGVTLGSGEGGTPTGDRPFIRGYEASTDIFVDGLRDYARGSHETFNLEAVEVIKGPSSAYTGRGGTGGSLNLETKKPKLQNFFEGSAGYGTHNQYRLLADGNYVFTDSAAFRLNLMRMGGKVPGRDDVKIDRWGIAPTIAFGLGTPTRVTLSYSHIENNDTPDMGYPFKNAANPDRVTPLEPDRKNFYGREGIDYRKNHFDTATAKIEHDLNDQLSVQNTTRYGTTRNEYLFTRPSFDNCTATTTNVACRTENADLQFTRKDRARFRTTNSLINQTELFGEAFTGSVKHNFIAGVEFGKEDVYSRDTLEGQGGPGDSIDSFWNPNPNQNWGGRNLA</sequence>
<evidence type="ECO:0000256" key="9">
    <source>
        <dbReference type="ARBA" id="ARBA00023065"/>
    </source>
</evidence>
<evidence type="ECO:0000256" key="7">
    <source>
        <dbReference type="ARBA" id="ARBA00022729"/>
    </source>
</evidence>
<dbReference type="InterPro" id="IPR039426">
    <property type="entry name" value="TonB-dep_rcpt-like"/>
</dbReference>
<keyword evidence="3 14" id="KW-0813">Transport</keyword>
<dbReference type="GO" id="GO:0015891">
    <property type="term" value="P:siderophore transport"/>
    <property type="evidence" value="ECO:0007669"/>
    <property type="project" value="UniProtKB-ARBA"/>
</dbReference>